<comment type="subcellular location">
    <subcellularLocation>
        <location evidence="1">Membrane</location>
        <topology evidence="1">Multi-pass membrane protein</topology>
    </subcellularLocation>
</comment>
<comment type="caution">
    <text evidence="7">The sequence shown here is derived from an EMBL/GenBank/DDBJ whole genome shotgun (WGS) entry which is preliminary data.</text>
</comment>
<dbReference type="Pfam" id="PF05154">
    <property type="entry name" value="TM2"/>
    <property type="match status" value="1"/>
</dbReference>
<feature type="domain" description="TM2" evidence="6">
    <location>
        <begin position="5"/>
        <end position="50"/>
    </location>
</feature>
<dbReference type="InterPro" id="IPR050932">
    <property type="entry name" value="TM2D1-3-like"/>
</dbReference>
<dbReference type="PANTHER" id="PTHR21016">
    <property type="entry name" value="BETA-AMYLOID BINDING PROTEIN-RELATED"/>
    <property type="match status" value="1"/>
</dbReference>
<dbReference type="Proteomes" id="UP001175147">
    <property type="component" value="Unassembled WGS sequence"/>
</dbReference>
<sequence>MEVSEKSWVITLILAIFLPVHRFYVGKIGTGILYLITAGGFGIWYIIDIVMIILDKFTDKEGRKLKR</sequence>
<organism evidence="7 8">
    <name type="scientific">Brachyspira innocens</name>
    <dbReference type="NCBI Taxonomy" id="13264"/>
    <lineage>
        <taxon>Bacteria</taxon>
        <taxon>Pseudomonadati</taxon>
        <taxon>Spirochaetota</taxon>
        <taxon>Spirochaetia</taxon>
        <taxon>Brachyspirales</taxon>
        <taxon>Brachyspiraceae</taxon>
        <taxon>Brachyspira</taxon>
    </lineage>
</organism>
<dbReference type="PANTHER" id="PTHR21016:SF25">
    <property type="entry name" value="TM2 DOMAIN-CONTAINING PROTEIN DDB_G0277895-RELATED"/>
    <property type="match status" value="1"/>
</dbReference>
<keyword evidence="3 5" id="KW-1133">Transmembrane helix</keyword>
<name>A0ABT8YY19_9SPIR</name>
<keyword evidence="8" id="KW-1185">Reference proteome</keyword>
<reference evidence="7" key="1">
    <citation type="submission" date="2023-07" db="EMBL/GenBank/DDBJ databases">
        <title>Mucosal microbiota of week-old chicken and adult hens.</title>
        <authorList>
            <person name="Volf J."/>
            <person name="Karasova D."/>
            <person name="Crhanova M."/>
            <person name="Faldynova M."/>
            <person name="Prikrylova H."/>
            <person name="Zeman M."/>
            <person name="Babak V."/>
            <person name="Rajova J."/>
            <person name="Rychlik I."/>
        </authorList>
    </citation>
    <scope>NUCLEOTIDE SEQUENCE</scope>
    <source>
        <strain evidence="7">ET902</strain>
    </source>
</reference>
<keyword evidence="4 5" id="KW-0472">Membrane</keyword>
<dbReference type="InterPro" id="IPR007829">
    <property type="entry name" value="TM2"/>
</dbReference>
<protein>
    <submittedName>
        <fullName evidence="7">TM2 domain-containing protein</fullName>
    </submittedName>
</protein>
<evidence type="ECO:0000313" key="8">
    <source>
        <dbReference type="Proteomes" id="UP001175147"/>
    </source>
</evidence>
<dbReference type="RefSeq" id="WP_304385247.1">
    <property type="nucleotide sequence ID" value="NZ_JAUPBL010000038.1"/>
</dbReference>
<gene>
    <name evidence="7" type="ORF">Q5M86_05115</name>
</gene>
<feature type="transmembrane region" description="Helical" evidence="5">
    <location>
        <begin position="32"/>
        <end position="54"/>
    </location>
</feature>
<evidence type="ECO:0000256" key="5">
    <source>
        <dbReference type="SAM" id="Phobius"/>
    </source>
</evidence>
<evidence type="ECO:0000256" key="3">
    <source>
        <dbReference type="ARBA" id="ARBA00022989"/>
    </source>
</evidence>
<proteinExistence type="predicted"/>
<keyword evidence="2 5" id="KW-0812">Transmembrane</keyword>
<evidence type="ECO:0000256" key="1">
    <source>
        <dbReference type="ARBA" id="ARBA00004141"/>
    </source>
</evidence>
<dbReference type="EMBL" id="JAUPBM010000047">
    <property type="protein sequence ID" value="MDO7020148.1"/>
    <property type="molecule type" value="Genomic_DNA"/>
</dbReference>
<evidence type="ECO:0000259" key="6">
    <source>
        <dbReference type="Pfam" id="PF05154"/>
    </source>
</evidence>
<evidence type="ECO:0000313" key="7">
    <source>
        <dbReference type="EMBL" id="MDO7020148.1"/>
    </source>
</evidence>
<accession>A0ABT8YY19</accession>
<evidence type="ECO:0000256" key="2">
    <source>
        <dbReference type="ARBA" id="ARBA00022692"/>
    </source>
</evidence>
<evidence type="ECO:0000256" key="4">
    <source>
        <dbReference type="ARBA" id="ARBA00023136"/>
    </source>
</evidence>